<feature type="compositionally biased region" description="Low complexity" evidence="5">
    <location>
        <begin position="276"/>
        <end position="295"/>
    </location>
</feature>
<accession>F2U0J6</accession>
<dbReference type="InterPro" id="IPR007461">
    <property type="entry name" value="Ysc84_actin-binding"/>
</dbReference>
<evidence type="ECO:0000256" key="2">
    <source>
        <dbReference type="ARBA" id="ARBA00019109"/>
    </source>
</evidence>
<dbReference type="InterPro" id="IPR051702">
    <property type="entry name" value="SH3_domain_YSC84-like"/>
</dbReference>
<dbReference type="CDD" id="cd11841">
    <property type="entry name" value="SH3_SH3YL1_like"/>
    <property type="match status" value="1"/>
</dbReference>
<dbReference type="STRING" id="946362.F2U0J6"/>
<dbReference type="OrthoDB" id="443981at2759"/>
<feature type="region of interest" description="Disordered" evidence="5">
    <location>
        <begin position="231"/>
        <end position="343"/>
    </location>
</feature>
<keyword evidence="8" id="KW-1185">Reference proteome</keyword>
<dbReference type="GO" id="GO:1900027">
    <property type="term" value="P:regulation of ruffle assembly"/>
    <property type="evidence" value="ECO:0007669"/>
    <property type="project" value="TreeGrafter"/>
</dbReference>
<dbReference type="OMA" id="SNCKARN"/>
<reference evidence="7" key="1">
    <citation type="submission" date="2009-08" db="EMBL/GenBank/DDBJ databases">
        <title>Annotation of Salpingoeca rosetta.</title>
        <authorList>
            <consortium name="The Broad Institute Genome Sequencing Platform"/>
            <person name="Russ C."/>
            <person name="Cuomo C."/>
            <person name="Burger G."/>
            <person name="Gray M.W."/>
            <person name="Holland P.W.H."/>
            <person name="King N."/>
            <person name="Lang F.B.F."/>
            <person name="Roger A.J."/>
            <person name="Ruiz-Trillo I."/>
            <person name="Young S.K."/>
            <person name="Zeng Q."/>
            <person name="Gargeya S."/>
            <person name="Alvarado L."/>
            <person name="Berlin A."/>
            <person name="Chapman S.B."/>
            <person name="Chen Z."/>
            <person name="Freedman E."/>
            <person name="Gellesch M."/>
            <person name="Goldberg J."/>
            <person name="Griggs A."/>
            <person name="Gujja S."/>
            <person name="Heilman E."/>
            <person name="Heiman D."/>
            <person name="Howarth C."/>
            <person name="Mehta T."/>
            <person name="Neiman D."/>
            <person name="Pearson M."/>
            <person name="Roberts A."/>
            <person name="Saif S."/>
            <person name="Shea T."/>
            <person name="Shenoy N."/>
            <person name="Sisk P."/>
            <person name="Stolte C."/>
            <person name="Sykes S."/>
            <person name="White J."/>
            <person name="Yandava C."/>
            <person name="Haas B."/>
            <person name="Nusbaum C."/>
            <person name="Birren B."/>
        </authorList>
    </citation>
    <scope>NUCLEOTIDE SEQUENCE [LARGE SCALE GENOMIC DNA]</scope>
    <source>
        <strain evidence="7">ATCC 50818</strain>
    </source>
</reference>
<dbReference type="eggNOG" id="KOG1843">
    <property type="taxonomic scope" value="Eukaryota"/>
</dbReference>
<comment type="similarity">
    <text evidence="1">Belongs to the SH3YL1 family.</text>
</comment>
<sequence>MATLNPLPQSLKGECDKAAKILREFTIPSSKAGADKLIPKTLLSSCKGLAIITVIKMGFLFTMRAGSGLIIARLPNGEWSAPSAVALGGMGGGLEIGGEITNFVIVLNTKSAVTAFSKGGNVTIGGNMSVAAGPMGRNIEADVSIRSPAAIYTYSRTRGLFIGMSIEGSVLMERKGANRKIYGQDVRAKSLLTGVYPPPQEAANLYRALSDVSGGTTAVMAHRASNAFEHAARGRNSSFSSSSRRNTASYSDAPPRPSRSRAAMSRLKQGLTSVRNKASSNSSSSNGGSKKTGFSRSDAEYDDGHTPAHGFFASVNKQGSTRDRDPAPRTRRPAAGSTTSDSLDWSNPTAKALFDFEGTMPCDLSFRKGAVIEVLTRTDTHNDWWEGRIFDRVGIFPANYVKMQS</sequence>
<dbReference type="GO" id="GO:0032587">
    <property type="term" value="C:ruffle membrane"/>
    <property type="evidence" value="ECO:0007669"/>
    <property type="project" value="TreeGrafter"/>
</dbReference>
<evidence type="ECO:0000256" key="5">
    <source>
        <dbReference type="SAM" id="MobiDB-lite"/>
    </source>
</evidence>
<dbReference type="InterPro" id="IPR001452">
    <property type="entry name" value="SH3_domain"/>
</dbReference>
<evidence type="ECO:0000259" key="6">
    <source>
        <dbReference type="PROSITE" id="PS50002"/>
    </source>
</evidence>
<dbReference type="Gene3D" id="2.30.30.40">
    <property type="entry name" value="SH3 Domains"/>
    <property type="match status" value="1"/>
</dbReference>
<dbReference type="PANTHER" id="PTHR15629:SF2">
    <property type="entry name" value="SH3 DOMAIN-CONTAINING YSC84-LIKE PROTEIN 1"/>
    <property type="match status" value="1"/>
</dbReference>
<evidence type="ECO:0000256" key="3">
    <source>
        <dbReference type="ARBA" id="ARBA00022443"/>
    </source>
</evidence>
<dbReference type="GO" id="GO:0035091">
    <property type="term" value="F:phosphatidylinositol binding"/>
    <property type="evidence" value="ECO:0007669"/>
    <property type="project" value="TreeGrafter"/>
</dbReference>
<dbReference type="SUPFAM" id="SSF50044">
    <property type="entry name" value="SH3-domain"/>
    <property type="match status" value="1"/>
</dbReference>
<dbReference type="FunCoup" id="F2U0J6">
    <property type="interactions" value="11"/>
</dbReference>
<proteinExistence type="inferred from homology"/>
<organism evidence="8">
    <name type="scientific">Salpingoeca rosetta (strain ATCC 50818 / BSB-021)</name>
    <dbReference type="NCBI Taxonomy" id="946362"/>
    <lineage>
        <taxon>Eukaryota</taxon>
        <taxon>Choanoflagellata</taxon>
        <taxon>Craspedida</taxon>
        <taxon>Salpingoecidae</taxon>
        <taxon>Salpingoeca</taxon>
    </lineage>
</organism>
<feature type="compositionally biased region" description="Low complexity" evidence="5">
    <location>
        <begin position="234"/>
        <end position="253"/>
    </location>
</feature>
<dbReference type="InterPro" id="IPR033643">
    <property type="entry name" value="SYLF_SH3YL1-like"/>
</dbReference>
<dbReference type="Proteomes" id="UP000007799">
    <property type="component" value="Unassembled WGS sequence"/>
</dbReference>
<gene>
    <name evidence="7" type="ORF">PTSG_01508</name>
</gene>
<dbReference type="InterPro" id="IPR036028">
    <property type="entry name" value="SH3-like_dom_sf"/>
</dbReference>
<name>F2U0J6_SALR5</name>
<feature type="domain" description="SH3" evidence="6">
    <location>
        <begin position="345"/>
        <end position="405"/>
    </location>
</feature>
<dbReference type="PROSITE" id="PS50002">
    <property type="entry name" value="SH3"/>
    <property type="match status" value="1"/>
</dbReference>
<keyword evidence="3 4" id="KW-0728">SH3 domain</keyword>
<evidence type="ECO:0000256" key="1">
    <source>
        <dbReference type="ARBA" id="ARBA00007761"/>
    </source>
</evidence>
<dbReference type="RefSeq" id="XP_004997485.1">
    <property type="nucleotide sequence ID" value="XM_004997428.1"/>
</dbReference>
<dbReference type="PRINTS" id="PR00452">
    <property type="entry name" value="SH3DOMAIN"/>
</dbReference>
<dbReference type="GeneID" id="16078082"/>
<dbReference type="KEGG" id="sre:PTSG_01508"/>
<dbReference type="Pfam" id="PF00018">
    <property type="entry name" value="SH3_1"/>
    <property type="match status" value="1"/>
</dbReference>
<dbReference type="InParanoid" id="F2U0J6"/>
<dbReference type="AlphaFoldDB" id="F2U0J6"/>
<evidence type="ECO:0000256" key="4">
    <source>
        <dbReference type="PROSITE-ProRule" id="PRU00192"/>
    </source>
</evidence>
<dbReference type="InterPro" id="IPR035511">
    <property type="entry name" value="SH3YL1_SH3"/>
</dbReference>
<dbReference type="PANTHER" id="PTHR15629">
    <property type="entry name" value="SH3YL1 PROTEIN"/>
    <property type="match status" value="1"/>
</dbReference>
<dbReference type="SMART" id="SM00326">
    <property type="entry name" value="SH3"/>
    <property type="match status" value="1"/>
</dbReference>
<protein>
    <recommendedName>
        <fullName evidence="2">SH3 domain-containing YSC84-like protein 1</fullName>
    </recommendedName>
</protein>
<dbReference type="EMBL" id="GL832958">
    <property type="protein sequence ID" value="EGD80924.1"/>
    <property type="molecule type" value="Genomic_DNA"/>
</dbReference>
<evidence type="ECO:0000313" key="7">
    <source>
        <dbReference type="EMBL" id="EGD80924.1"/>
    </source>
</evidence>
<dbReference type="Pfam" id="PF04366">
    <property type="entry name" value="Ysc84"/>
    <property type="match status" value="1"/>
</dbReference>
<dbReference type="CDD" id="cd11525">
    <property type="entry name" value="SYLF_SH3YL1_like"/>
    <property type="match status" value="1"/>
</dbReference>
<feature type="compositionally biased region" description="Basic and acidic residues" evidence="5">
    <location>
        <begin position="297"/>
        <end position="306"/>
    </location>
</feature>
<dbReference type="FunFam" id="2.30.30.40:FF:000100">
    <property type="entry name" value="SH3 domain-containing YSC84-like protein 1"/>
    <property type="match status" value="1"/>
</dbReference>
<evidence type="ECO:0000313" key="8">
    <source>
        <dbReference type="Proteomes" id="UP000007799"/>
    </source>
</evidence>